<evidence type="ECO:0000256" key="1">
    <source>
        <dbReference type="SAM" id="MobiDB-lite"/>
    </source>
</evidence>
<feature type="compositionally biased region" description="Polar residues" evidence="1">
    <location>
        <begin position="450"/>
        <end position="465"/>
    </location>
</feature>
<dbReference type="KEGG" id="clup:CLUP02_05405"/>
<gene>
    <name evidence="2" type="ORF">CLUP02_05405</name>
</gene>
<keyword evidence="3" id="KW-1185">Reference proteome</keyword>
<feature type="region of interest" description="Disordered" evidence="1">
    <location>
        <begin position="579"/>
        <end position="624"/>
    </location>
</feature>
<organism evidence="2 3">
    <name type="scientific">Colletotrichum lupini</name>
    <dbReference type="NCBI Taxonomy" id="145971"/>
    <lineage>
        <taxon>Eukaryota</taxon>
        <taxon>Fungi</taxon>
        <taxon>Dikarya</taxon>
        <taxon>Ascomycota</taxon>
        <taxon>Pezizomycotina</taxon>
        <taxon>Sordariomycetes</taxon>
        <taxon>Hypocreomycetidae</taxon>
        <taxon>Glomerellales</taxon>
        <taxon>Glomerellaceae</taxon>
        <taxon>Colletotrichum</taxon>
        <taxon>Colletotrichum acutatum species complex</taxon>
    </lineage>
</organism>
<protein>
    <submittedName>
        <fullName evidence="2">Uncharacterized protein</fullName>
    </submittedName>
</protein>
<dbReference type="GeneID" id="73339422"/>
<reference evidence="2" key="1">
    <citation type="journal article" date="2021" name="Mol. Plant Microbe Interact.">
        <title>Complete Genome Sequence of the Plant-Pathogenic Fungus Colletotrichum lupini.</title>
        <authorList>
            <person name="Baroncelli R."/>
            <person name="Pensec F."/>
            <person name="Da Lio D."/>
            <person name="Boufleur T."/>
            <person name="Vicente I."/>
            <person name="Sarrocco S."/>
            <person name="Picot A."/>
            <person name="Baraldi E."/>
            <person name="Sukno S."/>
            <person name="Thon M."/>
            <person name="Le Floch G."/>
        </authorList>
    </citation>
    <scope>NUCLEOTIDE SEQUENCE</scope>
    <source>
        <strain evidence="2">IMI 504893</strain>
    </source>
</reference>
<feature type="compositionally biased region" description="Basic and acidic residues" evidence="1">
    <location>
        <begin position="417"/>
        <end position="437"/>
    </location>
</feature>
<feature type="compositionally biased region" description="Basic and acidic residues" evidence="1">
    <location>
        <begin position="1664"/>
        <end position="1674"/>
    </location>
</feature>
<feature type="compositionally biased region" description="Basic and acidic residues" evidence="1">
    <location>
        <begin position="597"/>
        <end position="610"/>
    </location>
</feature>
<feature type="region of interest" description="Disordered" evidence="1">
    <location>
        <begin position="483"/>
        <end position="563"/>
    </location>
</feature>
<feature type="region of interest" description="Disordered" evidence="1">
    <location>
        <begin position="1566"/>
        <end position="1592"/>
    </location>
</feature>
<feature type="region of interest" description="Disordered" evidence="1">
    <location>
        <begin position="415"/>
        <end position="469"/>
    </location>
</feature>
<feature type="compositionally biased region" description="Basic and acidic residues" evidence="1">
    <location>
        <begin position="520"/>
        <end position="549"/>
    </location>
</feature>
<dbReference type="Proteomes" id="UP000830671">
    <property type="component" value="Chromosome 3"/>
</dbReference>
<name>A0A9Q8SM43_9PEZI</name>
<feature type="region of interest" description="Disordered" evidence="1">
    <location>
        <begin position="2036"/>
        <end position="2098"/>
    </location>
</feature>
<sequence length="2098" mass="231252">MVLRSLASCLKLEANIQLTTFITIRAADFGNEEAPLLLHYMLTCLSGIEHNDFLRLFVFFDYTKKSILIPASQADSNVFLAQDTQFLHSRLIEPSCIYPHFVCQHVSSSGNCNSSQEADPVYDGISSQISSHYHNFACNQPGQQHTMEAHSLLDAHDSRILDLVTYDRMRGEIQLPRASTSGPRRFAISNKLPNGAKWAVEDLHEQLTIWGDEWKRVWENKSTDTARRSSLVHAPVWWQKAGRYTDAWIDERTRIVIYQKIDGTLQILQSLREGITASSHIFFGYTPRRGHVALWFLPKTPSNLRRLPKIVRESGTPESSHHTGHTETGCDARRDIVRHAIYRRSMTGCRLNRETCSLRRSDSNEVRPLAEEMEALMRLVDDARFAMFPTTAKGSQKQPKVCREDARDEMFVTAARHTGESRKARHPPPRDRDDLSSRSRTNRTLDTLSPRSCSTIKTRNEMSSSRNDEQVLTRLHLVQRHPRPDVSVVVGPHPGHRGNISRVSCRPGASDSEGAGPPFAREETDQHRVAHNDHEAHGRAHRRLCDSDKKRTHVRRQHEELWEKHPKLGQRRRFEIGEEVEEEKEKAGSRLGNAGRSQDRRDQEQRRHEGGGMVRRRRIPGDGSRKKLVFAAVPARNRSPTNPVKGSPGQVVGMSLGPSSPDAGNEDRRGENIGMGGSAGDTCYLGGKKLSLCLLYSLSYCVLHERAAAKEGERHYLSVIAARIDEYGYATSACNRGDVTAVKPDMFPGARCLFFLNVLRMWETPFNTPSSRKEVLNVEFGVKGNLLDARPVLHVPHFIIRAGYGLVPTKAEPSSKERIRHMLEKYLRQVKPTDTAPRLPIAAQDEMCRVGPRPPLAKDEFLSMSDGGSLERDSTDLLTYCFSHLTTSYVRISPTIITIASTYVSRRRKQKLQQRTGGETIAARGSKAIFSRGYPGKRAPLIISCGSFREGATFLRRCRILKSHAVTSYHPRGSVAFGRDILFVSHRRIWVDMGIRAFPCSQMKGTNEEARRKDATILPPVDISAQAGATVSDWSTLTGGSCQRRLASDFPPSLDRLGPRSQGAWPFVPAQGSLFMPGTSRNCHAQQGINVNHTLRIPCDLGTDVGQSRAKPTKTEGRLTAHRRQRRRRQCLVVRRPNRNISSLIITPRLHYRIVSRFNSLNSQVFGSLTTTSSSNQSPFSSETPTIKMKSAVVLTTLLAFVAANPVAIANVDNANAIAKRNVELEARQLGGIDLATLPGLGALAGLGLPGLSNLPISPSNVVAILTGLLASVLSVVGNIRQGVPGAGAIPGLPAIPTIPGVSVPAIPTGAVSAEQLTALIGALQAQVANATAIGSGLPAGLSLAQLQQIQAIIATIQAQIAPLVSGTGLPSLPGVPAGGLPDLGGLTSGLGGLGGVLSLITGLFGPLLGGLLGGLGGGLLGTLQPRNCTPMTSFGIIDNAPSACRPGFSQSTFSTITPPTTSSMRDTLYEWIVPTSRARIDNSRSFGTIMPSRSAQTDVVSSTRRRGVLNWAILPSSCVFSIEYQSHVIRRSTQFGLHMAMICERRDGRAEVEMNRHKRILRGCKGGSGYPISPSPLPHTPTSSIEASSATDKPNSLSFSFDHHLASFFTFELPDVKPLTRTASGGRLLSEEQGGTPGKALWLSRFLQASSLQGPDGLAVSKKSQESGPKDDQTMPDANPTPPRLSDAVIEASCWSPRMRRWKSLPNPTLSECGLQRRRRTKLLKKAWTFFLSHHKSSPTHGDRYHKNGWLRDGRLHRSRRMMAAAGRRAGRVAVRRTSPHFYSSPADRCLPRWREWAGAEAAHQTGRSLNSYYDMCTRTQISYRFGHNITCRAHDSRGLAWRTPQSCLAEAWHSIVIRSNHGVSLAKSKMLREAGNSMLKEDRPLIQHLVSSWEPLHRIASYQSCQVQEESASARPCAVTSSLNKAKALYRVSTLVFDAAPFPSSGFPVPESPYTNMTSKHRHRSDRPIDKLSRIPCVRGVGGGLIGEVILRVWVVQDHHGPFYKRLDNYNHKPLSNRYQVTHTSTPTVIMDSSKNVDIPVSPTGRRRSSGTLFQGLMDQKRHDGNAARRQSMTDSKPAPGFIGQIWTRGPASPPK</sequence>
<feature type="region of interest" description="Disordered" evidence="1">
    <location>
        <begin position="637"/>
        <end position="667"/>
    </location>
</feature>
<feature type="compositionally biased region" description="Low complexity" evidence="1">
    <location>
        <begin position="438"/>
        <end position="449"/>
    </location>
</feature>
<evidence type="ECO:0000313" key="3">
    <source>
        <dbReference type="Proteomes" id="UP000830671"/>
    </source>
</evidence>
<accession>A0A9Q8SM43</accession>
<feature type="region of interest" description="Disordered" evidence="1">
    <location>
        <begin position="1655"/>
        <end position="1686"/>
    </location>
</feature>
<feature type="region of interest" description="Disordered" evidence="1">
    <location>
        <begin position="1105"/>
        <end position="1124"/>
    </location>
</feature>
<evidence type="ECO:0000313" key="2">
    <source>
        <dbReference type="EMBL" id="UQC79924.1"/>
    </source>
</evidence>
<dbReference type="EMBL" id="CP019475">
    <property type="protein sequence ID" value="UQC79924.1"/>
    <property type="molecule type" value="Genomic_DNA"/>
</dbReference>
<dbReference type="RefSeq" id="XP_049141555.1">
    <property type="nucleotide sequence ID" value="XM_049284412.1"/>
</dbReference>
<proteinExistence type="predicted"/>